<dbReference type="InterPro" id="IPR042183">
    <property type="entry name" value="MmgE/PrpD_sf_1"/>
</dbReference>
<feature type="domain" description="MmgE/PrpD C-terminal" evidence="4">
    <location>
        <begin position="255"/>
        <end position="428"/>
    </location>
</feature>
<dbReference type="PANTHER" id="PTHR16943">
    <property type="entry name" value="2-METHYLCITRATE DEHYDRATASE-RELATED"/>
    <property type="match status" value="1"/>
</dbReference>
<protein>
    <submittedName>
        <fullName evidence="5">MmgE/PrpD family protein</fullName>
    </submittedName>
</protein>
<accession>A0A6N0JRN0</accession>
<dbReference type="InterPro" id="IPR045336">
    <property type="entry name" value="MmgE_PrpD_N"/>
</dbReference>
<evidence type="ECO:0000313" key="6">
    <source>
        <dbReference type="Proteomes" id="UP000509782"/>
    </source>
</evidence>
<evidence type="ECO:0000259" key="3">
    <source>
        <dbReference type="Pfam" id="PF03972"/>
    </source>
</evidence>
<dbReference type="SUPFAM" id="SSF103378">
    <property type="entry name" value="2-methylcitrate dehydratase PrpD"/>
    <property type="match status" value="1"/>
</dbReference>
<gene>
    <name evidence="5" type="ORF">FOC81_21925</name>
</gene>
<dbReference type="PANTHER" id="PTHR16943:SF8">
    <property type="entry name" value="2-METHYLCITRATE DEHYDRATASE"/>
    <property type="match status" value="1"/>
</dbReference>
<evidence type="ECO:0000256" key="1">
    <source>
        <dbReference type="ARBA" id="ARBA00006174"/>
    </source>
</evidence>
<dbReference type="Proteomes" id="UP000509782">
    <property type="component" value="Chromosome"/>
</dbReference>
<dbReference type="GO" id="GO:0016829">
    <property type="term" value="F:lyase activity"/>
    <property type="evidence" value="ECO:0007669"/>
    <property type="project" value="InterPro"/>
</dbReference>
<dbReference type="Gene3D" id="1.10.4100.10">
    <property type="entry name" value="2-methylcitrate dehydratase PrpD"/>
    <property type="match status" value="1"/>
</dbReference>
<evidence type="ECO:0000256" key="2">
    <source>
        <dbReference type="SAM" id="MobiDB-lite"/>
    </source>
</evidence>
<organism evidence="5 6">
    <name type="scientific">Achromobacter denitrificans</name>
    <name type="common">Alcaligenes denitrificans</name>
    <dbReference type="NCBI Taxonomy" id="32002"/>
    <lineage>
        <taxon>Bacteria</taxon>
        <taxon>Pseudomonadati</taxon>
        <taxon>Pseudomonadota</taxon>
        <taxon>Betaproteobacteria</taxon>
        <taxon>Burkholderiales</taxon>
        <taxon>Alcaligenaceae</taxon>
        <taxon>Achromobacter</taxon>
    </lineage>
</organism>
<dbReference type="RefSeq" id="WP_174716918.1">
    <property type="nucleotide sequence ID" value="NZ_CP054569.1"/>
</dbReference>
<comment type="similarity">
    <text evidence="1">Belongs to the PrpD family.</text>
</comment>
<sequence length="475" mass="50306">MSLVGELARICLRPASRDDRERAALHVAAWTGAAALGAATPLAAALRRGYGPPGGIAPGAGDGWSGLLLEASLGCMHELDDFHREALVHPGPVVIPAALHVARRTAASGAATLLAIVRGYEAMIRMGESVGPRHYEQWHNTSSCGAAGAAVAAASLLGLDAARSADALALAVTQPSGLWQIRLDPCDAKPWSMARASQTGVQAALLAQAGIRGPARALEGEKGFYTATCPDPRPERIGADPAAPWKIHQTTFKPWAACRHAHPAIDAALALRDAWRERDGWRALPAADIAAIRVDTYGDAIAFCDRARPATPHEARFSLQHAVAVALNKGWPEAGDFSESAIADTAHARVRALVRAAPCEHCSARYPRHFGAAVTVVLKNGRELRHQVHDALGDPERPMAPGQVLDLARLLMTSAGWTPQRARRRMEAILSLEMLPRLGGDDFSPVPSARRRRRGSIGRSLRTSGAGGRSGPHLG</sequence>
<dbReference type="InterPro" id="IPR005656">
    <property type="entry name" value="MmgE_PrpD"/>
</dbReference>
<dbReference type="Gene3D" id="3.30.1330.120">
    <property type="entry name" value="2-methylcitrate dehydratase PrpD"/>
    <property type="match status" value="1"/>
</dbReference>
<feature type="domain" description="MmgE/PrpD N-terminal" evidence="3">
    <location>
        <begin position="20"/>
        <end position="235"/>
    </location>
</feature>
<feature type="compositionally biased region" description="Gly residues" evidence="2">
    <location>
        <begin position="465"/>
        <end position="475"/>
    </location>
</feature>
<dbReference type="Pfam" id="PF03972">
    <property type="entry name" value="MmgE_PrpD_N"/>
    <property type="match status" value="1"/>
</dbReference>
<dbReference type="InterPro" id="IPR036148">
    <property type="entry name" value="MmgE/PrpD_sf"/>
</dbReference>
<dbReference type="AlphaFoldDB" id="A0A6N0JRN0"/>
<evidence type="ECO:0000259" key="4">
    <source>
        <dbReference type="Pfam" id="PF19305"/>
    </source>
</evidence>
<reference evidence="5 6" key="1">
    <citation type="submission" date="2020-05" db="EMBL/GenBank/DDBJ databases">
        <title>FDA dAtabase for Regulatory Grade micrObial Sequences (FDA-ARGOS): Supporting development and validation of Infectious Disease Dx tests.</title>
        <authorList>
            <person name="Sproer C."/>
            <person name="Gronow S."/>
            <person name="Severitt S."/>
            <person name="Schroder I."/>
            <person name="Tallon L."/>
            <person name="Sadzewicz L."/>
            <person name="Zhao X."/>
            <person name="Vavikolanu K."/>
            <person name="Mehta A."/>
            <person name="Aluvathingal J."/>
            <person name="Nadendla S."/>
            <person name="Myers T."/>
            <person name="Yan Y."/>
            <person name="Sichtig H."/>
        </authorList>
    </citation>
    <scope>NUCLEOTIDE SEQUENCE [LARGE SCALE GENOMIC DNA]</scope>
    <source>
        <strain evidence="5 6">FDAARGOS_787</strain>
    </source>
</reference>
<dbReference type="InterPro" id="IPR042188">
    <property type="entry name" value="MmgE/PrpD_sf_2"/>
</dbReference>
<proteinExistence type="inferred from homology"/>
<dbReference type="InterPro" id="IPR045337">
    <property type="entry name" value="MmgE_PrpD_C"/>
</dbReference>
<dbReference type="Pfam" id="PF19305">
    <property type="entry name" value="MmgE_PrpD_C"/>
    <property type="match status" value="1"/>
</dbReference>
<evidence type="ECO:0000313" key="5">
    <source>
        <dbReference type="EMBL" id="QKQ49218.1"/>
    </source>
</evidence>
<dbReference type="EMBL" id="CP054569">
    <property type="protein sequence ID" value="QKQ49218.1"/>
    <property type="molecule type" value="Genomic_DNA"/>
</dbReference>
<name>A0A6N0JRN0_ACHDE</name>
<feature type="region of interest" description="Disordered" evidence="2">
    <location>
        <begin position="441"/>
        <end position="475"/>
    </location>
</feature>